<dbReference type="OrthoDB" id="9782387at2"/>
<dbReference type="PANTHER" id="PTHR30352:SF2">
    <property type="entry name" value="ANAEROBIC RIBONUCLEOSIDE-TRIPHOSPHATE REDUCTASE-ACTIVATING PROTEIN"/>
    <property type="match status" value="1"/>
</dbReference>
<dbReference type="Gene3D" id="3.20.20.70">
    <property type="entry name" value="Aldolase class I"/>
    <property type="match status" value="1"/>
</dbReference>
<dbReference type="RefSeq" id="WP_042682700.1">
    <property type="nucleotide sequence ID" value="NZ_CABKTM010000049.1"/>
</dbReference>
<name>A0A9X2S5Y1_9FIRM</name>
<dbReference type="PROSITE" id="PS01087">
    <property type="entry name" value="RADICAL_ACTIVATING"/>
    <property type="match status" value="1"/>
</dbReference>
<dbReference type="GO" id="GO:0051539">
    <property type="term" value="F:4 iron, 4 sulfur cluster binding"/>
    <property type="evidence" value="ECO:0007669"/>
    <property type="project" value="UniProtKB-KW"/>
</dbReference>
<evidence type="ECO:0000256" key="6">
    <source>
        <dbReference type="ARBA" id="ARBA00022691"/>
    </source>
</evidence>
<dbReference type="Proteomes" id="UP001142078">
    <property type="component" value="Unassembled WGS sequence"/>
</dbReference>
<evidence type="ECO:0000256" key="11">
    <source>
        <dbReference type="ARBA" id="ARBA00047365"/>
    </source>
</evidence>
<evidence type="ECO:0000256" key="1">
    <source>
        <dbReference type="ARBA" id="ARBA00001966"/>
    </source>
</evidence>
<keyword evidence="14" id="KW-1185">Reference proteome</keyword>
<evidence type="ECO:0000256" key="12">
    <source>
        <dbReference type="PIRNR" id="PIRNR000368"/>
    </source>
</evidence>
<comment type="cofactor">
    <cofactor evidence="1">
        <name>[4Fe-4S] cluster</name>
        <dbReference type="ChEBI" id="CHEBI:49883"/>
    </cofactor>
</comment>
<dbReference type="AlphaFoldDB" id="A0A9X2S5Y1"/>
<dbReference type="GO" id="GO:0043365">
    <property type="term" value="F:[formate-C-acetyltransferase]-activating enzyme activity"/>
    <property type="evidence" value="ECO:0007669"/>
    <property type="project" value="InterPro"/>
</dbReference>
<keyword evidence="8 12" id="KW-0560">Oxidoreductase</keyword>
<evidence type="ECO:0000313" key="13">
    <source>
        <dbReference type="EMBL" id="MCR2045045.1"/>
    </source>
</evidence>
<protein>
    <recommendedName>
        <fullName evidence="4 12">Anaerobic ribonucleoside-triphosphate reductase-activating protein</fullName>
        <ecNumber evidence="12">1.97.1.-</ecNumber>
    </recommendedName>
</protein>
<dbReference type="SUPFAM" id="SSF102114">
    <property type="entry name" value="Radical SAM enzymes"/>
    <property type="match status" value="1"/>
</dbReference>
<evidence type="ECO:0000256" key="10">
    <source>
        <dbReference type="ARBA" id="ARBA00023014"/>
    </source>
</evidence>
<proteinExistence type="inferred from homology"/>
<evidence type="ECO:0000256" key="9">
    <source>
        <dbReference type="ARBA" id="ARBA00023004"/>
    </source>
</evidence>
<evidence type="ECO:0000313" key="14">
    <source>
        <dbReference type="Proteomes" id="UP001142078"/>
    </source>
</evidence>
<dbReference type="SFLD" id="SFLDS00029">
    <property type="entry name" value="Radical_SAM"/>
    <property type="match status" value="1"/>
</dbReference>
<comment type="function">
    <text evidence="2 12">Activation of anaerobic ribonucleoside-triphosphate reductase under anaerobic conditions by generation of an organic free radical, using S-adenosylmethionine and reduced flavodoxin as cosubstrates to produce 5'-deoxy-adenosine.</text>
</comment>
<keyword evidence="10" id="KW-0411">Iron-sulfur</keyword>
<gene>
    <name evidence="13" type="primary">nrdG</name>
    <name evidence="13" type="ORF">NSA23_13125</name>
</gene>
<dbReference type="Pfam" id="PF13353">
    <property type="entry name" value="Fer4_12"/>
    <property type="match status" value="1"/>
</dbReference>
<comment type="caution">
    <text evidence="13">The sequence shown here is derived from an EMBL/GenBank/DDBJ whole genome shotgun (WGS) entry which is preliminary data.</text>
</comment>
<keyword evidence="7" id="KW-0479">Metal-binding</keyword>
<dbReference type="InterPro" id="IPR001989">
    <property type="entry name" value="Radical_activat_CS"/>
</dbReference>
<comment type="catalytic activity">
    <reaction evidence="11">
        <text>glycyl-[protein] + reduced [flavodoxin] + S-adenosyl-L-methionine = glycin-2-yl radical-[protein] + semiquinone [flavodoxin] + 5'-deoxyadenosine + L-methionine + H(+)</text>
        <dbReference type="Rhea" id="RHEA:61976"/>
        <dbReference type="Rhea" id="RHEA-COMP:10622"/>
        <dbReference type="Rhea" id="RHEA-COMP:14480"/>
        <dbReference type="Rhea" id="RHEA-COMP:15993"/>
        <dbReference type="Rhea" id="RHEA-COMP:15994"/>
        <dbReference type="ChEBI" id="CHEBI:15378"/>
        <dbReference type="ChEBI" id="CHEBI:17319"/>
        <dbReference type="ChEBI" id="CHEBI:29947"/>
        <dbReference type="ChEBI" id="CHEBI:32722"/>
        <dbReference type="ChEBI" id="CHEBI:57618"/>
        <dbReference type="ChEBI" id="CHEBI:57844"/>
        <dbReference type="ChEBI" id="CHEBI:59789"/>
        <dbReference type="ChEBI" id="CHEBI:140311"/>
    </reaction>
</comment>
<dbReference type="InterPro" id="IPR058240">
    <property type="entry name" value="rSAM_sf"/>
</dbReference>
<keyword evidence="6" id="KW-0949">S-adenosyl-L-methionine</keyword>
<keyword evidence="9" id="KW-0408">Iron</keyword>
<dbReference type="InterPro" id="IPR007197">
    <property type="entry name" value="rSAM"/>
</dbReference>
<comment type="similarity">
    <text evidence="3 12">Belongs to the organic radical-activating enzymes family.</text>
</comment>
<accession>A0A9X2S5Y1</accession>
<sequence>MKTYIKVAGIVEESIVDGPGIRLVVFGQGCRHHCPGCHNPESHSLEGGKFMKIDDIINLINENPLLDGITLSGGDPFEQAESFAILAKKVKKLGLNVMTYTGYIYEEILEKLDLVPGWRDLFYTTDILVDGRFELDKKSLMLKFKGSSNQRIINMKESLEKGKIIVIG</sequence>
<dbReference type="EMBL" id="JANJZL010000011">
    <property type="protein sequence ID" value="MCR2045045.1"/>
    <property type="molecule type" value="Genomic_DNA"/>
</dbReference>
<dbReference type="GO" id="GO:0046872">
    <property type="term" value="F:metal ion binding"/>
    <property type="evidence" value="ECO:0007669"/>
    <property type="project" value="UniProtKB-KW"/>
</dbReference>
<dbReference type="GO" id="GO:0004748">
    <property type="term" value="F:ribonucleoside-diphosphate reductase activity, thioredoxin disulfide as acceptor"/>
    <property type="evidence" value="ECO:0007669"/>
    <property type="project" value="TreeGrafter"/>
</dbReference>
<dbReference type="InterPro" id="IPR034457">
    <property type="entry name" value="Organic_radical-activating"/>
</dbReference>
<evidence type="ECO:0000256" key="2">
    <source>
        <dbReference type="ARBA" id="ARBA00003852"/>
    </source>
</evidence>
<dbReference type="InterPro" id="IPR012837">
    <property type="entry name" value="NrdG"/>
</dbReference>
<dbReference type="InterPro" id="IPR013785">
    <property type="entry name" value="Aldolase_TIM"/>
</dbReference>
<evidence type="ECO:0000256" key="8">
    <source>
        <dbReference type="ARBA" id="ARBA00023002"/>
    </source>
</evidence>
<dbReference type="SFLD" id="SFLDF00299">
    <property type="entry name" value="anaerobic_ribonucleoside-triph"/>
    <property type="match status" value="1"/>
</dbReference>
<dbReference type="PIRSF" id="PIRSF000368">
    <property type="entry name" value="NrdG"/>
    <property type="match status" value="1"/>
</dbReference>
<keyword evidence="5" id="KW-0004">4Fe-4S</keyword>
<evidence type="ECO:0000256" key="7">
    <source>
        <dbReference type="ARBA" id="ARBA00022723"/>
    </source>
</evidence>
<evidence type="ECO:0000256" key="5">
    <source>
        <dbReference type="ARBA" id="ARBA00022485"/>
    </source>
</evidence>
<organism evidence="13 14">
    <name type="scientific">Anaerosalibacter massiliensis</name>
    <dbReference type="NCBI Taxonomy" id="1347392"/>
    <lineage>
        <taxon>Bacteria</taxon>
        <taxon>Bacillati</taxon>
        <taxon>Bacillota</taxon>
        <taxon>Tissierellia</taxon>
        <taxon>Tissierellales</taxon>
        <taxon>Sporanaerobacteraceae</taxon>
        <taxon>Anaerosalibacter</taxon>
    </lineage>
</organism>
<dbReference type="NCBIfam" id="TIGR02491">
    <property type="entry name" value="NrdG"/>
    <property type="match status" value="1"/>
</dbReference>
<evidence type="ECO:0000256" key="3">
    <source>
        <dbReference type="ARBA" id="ARBA00009777"/>
    </source>
</evidence>
<dbReference type="PANTHER" id="PTHR30352">
    <property type="entry name" value="PYRUVATE FORMATE-LYASE-ACTIVATING ENZYME"/>
    <property type="match status" value="1"/>
</dbReference>
<dbReference type="SFLD" id="SFLDG01066">
    <property type="entry name" value="organic_radical-activating_enz"/>
    <property type="match status" value="1"/>
</dbReference>
<dbReference type="CDD" id="cd01335">
    <property type="entry name" value="Radical_SAM"/>
    <property type="match status" value="1"/>
</dbReference>
<evidence type="ECO:0000256" key="4">
    <source>
        <dbReference type="ARBA" id="ARBA00014281"/>
    </source>
</evidence>
<dbReference type="EC" id="1.97.1.-" evidence="12"/>
<reference evidence="13" key="1">
    <citation type="submission" date="2022-07" db="EMBL/GenBank/DDBJ databases">
        <title>Enhanced cultured diversity of the mouse gut microbiota enables custom-made synthetic communities.</title>
        <authorList>
            <person name="Afrizal A."/>
        </authorList>
    </citation>
    <scope>NUCLEOTIDE SEQUENCE</scope>
    <source>
        <strain evidence="13">DSM 29482</strain>
    </source>
</reference>
<dbReference type="SFLD" id="SFLDG01063">
    <property type="entry name" value="activating_enzymes__group_1"/>
    <property type="match status" value="1"/>
</dbReference>